<dbReference type="EMBL" id="VUJU01010475">
    <property type="protein sequence ID" value="KAF0714200.1"/>
    <property type="molecule type" value="Genomic_DNA"/>
</dbReference>
<dbReference type="AlphaFoldDB" id="A0A6G0VYH2"/>
<name>A0A6G0VYH2_APHCR</name>
<feature type="region of interest" description="Disordered" evidence="1">
    <location>
        <begin position="53"/>
        <end position="84"/>
    </location>
</feature>
<organism evidence="2 3">
    <name type="scientific">Aphis craccivora</name>
    <name type="common">Cowpea aphid</name>
    <dbReference type="NCBI Taxonomy" id="307492"/>
    <lineage>
        <taxon>Eukaryota</taxon>
        <taxon>Metazoa</taxon>
        <taxon>Ecdysozoa</taxon>
        <taxon>Arthropoda</taxon>
        <taxon>Hexapoda</taxon>
        <taxon>Insecta</taxon>
        <taxon>Pterygota</taxon>
        <taxon>Neoptera</taxon>
        <taxon>Paraneoptera</taxon>
        <taxon>Hemiptera</taxon>
        <taxon>Sternorrhyncha</taxon>
        <taxon>Aphidomorpha</taxon>
        <taxon>Aphidoidea</taxon>
        <taxon>Aphididae</taxon>
        <taxon>Aphidini</taxon>
        <taxon>Aphis</taxon>
        <taxon>Aphis</taxon>
    </lineage>
</organism>
<comment type="caution">
    <text evidence="2">The sequence shown here is derived from an EMBL/GenBank/DDBJ whole genome shotgun (WGS) entry which is preliminary data.</text>
</comment>
<proteinExistence type="predicted"/>
<feature type="non-terminal residue" evidence="2">
    <location>
        <position position="84"/>
    </location>
</feature>
<evidence type="ECO:0000256" key="1">
    <source>
        <dbReference type="SAM" id="MobiDB-lite"/>
    </source>
</evidence>
<evidence type="ECO:0000313" key="2">
    <source>
        <dbReference type="EMBL" id="KAF0714200.1"/>
    </source>
</evidence>
<reference evidence="2 3" key="1">
    <citation type="submission" date="2019-08" db="EMBL/GenBank/DDBJ databases">
        <title>Whole genome of Aphis craccivora.</title>
        <authorList>
            <person name="Voronova N.V."/>
            <person name="Shulinski R.S."/>
            <person name="Bandarenka Y.V."/>
            <person name="Zhorov D.G."/>
            <person name="Warner D."/>
        </authorList>
    </citation>
    <scope>NUCLEOTIDE SEQUENCE [LARGE SCALE GENOMIC DNA]</scope>
    <source>
        <strain evidence="2">180601</strain>
        <tissue evidence="2">Whole Body</tissue>
    </source>
</reference>
<sequence>MLHLIDGCPNQDSFFATSAKDILNFFDVGIKANYAYAVMANHWITVKSKNANYKIPDNERNNSDNDIDDQGDDDIQNEHINECT</sequence>
<dbReference type="Proteomes" id="UP000478052">
    <property type="component" value="Unassembled WGS sequence"/>
</dbReference>
<protein>
    <submittedName>
        <fullName evidence="2">Uncharacterized protein</fullName>
    </submittedName>
</protein>
<accession>A0A6G0VYH2</accession>
<keyword evidence="3" id="KW-1185">Reference proteome</keyword>
<feature type="compositionally biased region" description="Acidic residues" evidence="1">
    <location>
        <begin position="65"/>
        <end position="75"/>
    </location>
</feature>
<evidence type="ECO:0000313" key="3">
    <source>
        <dbReference type="Proteomes" id="UP000478052"/>
    </source>
</evidence>
<gene>
    <name evidence="2" type="ORF">FWK35_00034430</name>
</gene>